<comment type="caution">
    <text evidence="1">The sequence shown here is derived from an EMBL/GenBank/DDBJ whole genome shotgun (WGS) entry which is preliminary data.</text>
</comment>
<name>A0ACC0A3J7_CATRO</name>
<accession>A0ACC0A3J7</accession>
<dbReference type="Proteomes" id="UP001060085">
    <property type="component" value="Linkage Group LG07"/>
</dbReference>
<evidence type="ECO:0000313" key="2">
    <source>
        <dbReference type="Proteomes" id="UP001060085"/>
    </source>
</evidence>
<protein>
    <submittedName>
        <fullName evidence="1">Uncharacterized protein</fullName>
    </submittedName>
</protein>
<organism evidence="1 2">
    <name type="scientific">Catharanthus roseus</name>
    <name type="common">Madagascar periwinkle</name>
    <name type="synonym">Vinca rosea</name>
    <dbReference type="NCBI Taxonomy" id="4058"/>
    <lineage>
        <taxon>Eukaryota</taxon>
        <taxon>Viridiplantae</taxon>
        <taxon>Streptophyta</taxon>
        <taxon>Embryophyta</taxon>
        <taxon>Tracheophyta</taxon>
        <taxon>Spermatophyta</taxon>
        <taxon>Magnoliopsida</taxon>
        <taxon>eudicotyledons</taxon>
        <taxon>Gunneridae</taxon>
        <taxon>Pentapetalae</taxon>
        <taxon>asterids</taxon>
        <taxon>lamiids</taxon>
        <taxon>Gentianales</taxon>
        <taxon>Apocynaceae</taxon>
        <taxon>Rauvolfioideae</taxon>
        <taxon>Vinceae</taxon>
        <taxon>Catharanthinae</taxon>
        <taxon>Catharanthus</taxon>
    </lineage>
</organism>
<reference evidence="2" key="1">
    <citation type="journal article" date="2023" name="Nat. Plants">
        <title>Single-cell RNA sequencing provides a high-resolution roadmap for understanding the multicellular compartmentation of specialized metabolism.</title>
        <authorList>
            <person name="Sun S."/>
            <person name="Shen X."/>
            <person name="Li Y."/>
            <person name="Li Y."/>
            <person name="Wang S."/>
            <person name="Li R."/>
            <person name="Zhang H."/>
            <person name="Shen G."/>
            <person name="Guo B."/>
            <person name="Wei J."/>
            <person name="Xu J."/>
            <person name="St-Pierre B."/>
            <person name="Chen S."/>
            <person name="Sun C."/>
        </authorList>
    </citation>
    <scope>NUCLEOTIDE SEQUENCE [LARGE SCALE GENOMIC DNA]</scope>
</reference>
<proteinExistence type="predicted"/>
<dbReference type="EMBL" id="CM044707">
    <property type="protein sequence ID" value="KAI5654749.1"/>
    <property type="molecule type" value="Genomic_DNA"/>
</dbReference>
<sequence length="2132" mass="241770">MSRVNKWKLEKTKVKVVFRLQFHATHIPQTGWDKLFVSFIPTDSGKATAKTTKANVRNGTCKWADPIYETTRLLQDAKNKQFDEKLYKLVVAMGSSRASVLGEAVINLADYADALKPSVVALPLHGCSSGTTLHVTVQLLTSKTGFREFEQQRELRDRGLQTSDKHDGHSPGKAANLEEIPADQMDKVGARLRSTSDVRELSLVEEETGNEEYADSSIGFEGSSNTSESLYTEKLDPSSANEIQSRKDKVSGDMNGDPNCLSSRILKGDSSDSRVMAHGSSDSVHGWGSDYSLDNDLAIANVENNRLRGNLELAESSIFELKLEVSSLQSQADEIRLETQNFSRTLASEIYSCEEMAKEVSLLKAECSRCKEEIGRLQNLKMSPQIVSRECGHVELYHLLQDTKLRWANGILVVENGIRELQSKIYLGFHERDSRFLHSELEALLNTLQDLKHGTEEATLSLAMLSSERPDVKDIKDMSLHKSQKFASGTGLDVEVCEPEIMLHHFSIPPLVSQEPDSTSEMDALKKNLFDLVRELDEAKVERESLVRKMGQMECYYEALIQELEENQKQMLGELQNLRNEHSTCLYKISTNKVEMEALRQDMNKQVLQLAEERRDMDVVNKELERRAATSEAALRRARLNYSIAVDRLQKDLELLSSQVLSMFETNESLIKQAFSETSQPQVQGSENIMQNFDATALLQSQNQNLVVRKQLGGDILLEDMKKSLCLQEELYQKVEEELSEMHSVNLHLDIFSKTLQETLCEANSDFRLIISKFNELGEQLRLSKESKDLLTERLQAAVDEVHNLREYTATCTAQYNDVALQNQILEARLESVSKENSLLVEKVSDCEAIIAECRSYQSQYEACLDEKTKLSGLLAQEVSLTSRLQTEMSILNEEMLMLKGKISLQENLEETISSVGENLGNLLASYKKHFTGLSLLTDLHPLDSNTKDCKDVILQLEEIQQNSCSKILQLIEEKKNLENERSAAVMSLSNIKSEFLATKNKFKNEMHDVVAKANASNVIVENLQLKLESVANKLLHSSEVEEKHLVKYGELLADFSIFELELQKLLSRDGQLVQEISSLDALYLELERSKLTISELFHEQQDLLKSVQSKTVEAANLTSEFSCLKENLRSLQDELDAERGVKDQLESAVGELTSQLNIEQNKVHDFAALLQDLQRDKVTISELIQEKQDILQSLQDKTAESAKLASEVSCLRENLMHLQDEFATERCTKDKLEIALEDLTSQLNIQDSKLHEFASLAGELDTSKLRISELIQEKQELVKFLEDKTTESAKLASEVGCLKEKLMTLQDELDGERGNKDKLECAVGDLTAQLNFERNKLHDYAALSEEIERSKMIISELVQEKQDNLNSLQDQTTESYKLASEINILKEILSRLENELHAERCTKDRLECAVGDLTSQLNIEQNKLHNFTLQKAELLHLRQLVTDFELEKGRLCELLLLRDKFVDKLQAEISSLTNLEDQLSEMHEYMVTADVKNVFLISMYETRIQELEHKLQSSYACFGELQKENHDVESLLKRSLANESHYAEENAKLTQNIELLRCKLEVSLAENRDLSEVNSIISVEHNECKKKLAILEARISEDKEHQDFAAEKLKKNLAIAEQEIISLVLSNEQLEIMIVVLKGKLEEQHAYRTLLKESEDELTTLHAQCTELSNKLSEQIFRTEEFKKLSIHLKELKDKADAECLAREKRESEGTPVAMQESLRIAFIKEQYETKLQELKQQLSISKKHGEEMLLKLQDAVDEIENRKRSEALHSKRNEELALKLLALEDELQSVLADNREKIKAYDRMKAELECAILSLECCKEEKEKLEIALRGCEEGKSAVVSELSSMKKQLEDVASSIASCNEESVEKDQVHHLPDNILHGEKVQSSSPVVIYEDGVSNASKEAHVFQDSAACKNVHGITVEGAIGGYLQETSGDHSQYSFKSESLKSSIKTLQDELERMKNENSLVPDDHYFDSDCEVLQNELTCLEKANEELRSIFPSYNEISSPGNALERVLALEIELAEALRAKHNSKSHFQSSFLKQHNSDEEAILKSFRDINELIKEMLELKGKYSTVEAELKEMHDRYSQLSLQFAEVEGDRQKLKMTLKNVRISKKLLQLNRPSSAANSELSS</sequence>
<keyword evidence="2" id="KW-1185">Reference proteome</keyword>
<evidence type="ECO:0000313" key="1">
    <source>
        <dbReference type="EMBL" id="KAI5654749.1"/>
    </source>
</evidence>
<gene>
    <name evidence="1" type="ORF">M9H77_31936</name>
</gene>